<evidence type="ECO:0000313" key="3">
    <source>
        <dbReference type="Proteomes" id="UP000242474"/>
    </source>
</evidence>
<evidence type="ECO:0000256" key="1">
    <source>
        <dbReference type="SAM" id="MobiDB-lite"/>
    </source>
</evidence>
<evidence type="ECO:0000313" key="2">
    <source>
        <dbReference type="EMBL" id="PIA17516.1"/>
    </source>
</evidence>
<sequence length="325" mass="35126">MSTTQQPAAAADMETTAGHVTPGSVADTPFPRIEEKSEEDCRGGHRSNRTQRTCSVESDFRQAATIPSKTWRSKPRGRQAGSGVASSSSSSEATVVELQQRLEAMAREKVTLENAIEQSQEREFNQGRRASGASSPLVSPLWQTHSRSSSVSSFGAGSVGSVGITETLKAEINSLRLRVAETERELVSCYTQSQIYKKELVGLRQRLGMRVDDLYVDDPIPSTIRSAAGDGSARPRRSQSVSGGASSSGSTPAQRRRGSMHHHEYFTLPTGGTGVLGATPRRVLQRPRSVLLSPRRSMEDHHIGGGEATSFFATKTGKAQRRTVK</sequence>
<reference evidence="2 3" key="1">
    <citation type="journal article" date="2015" name="Genome Biol. Evol.">
        <title>Phylogenomic analyses indicate that early fungi evolved digesting cell walls of algal ancestors of land plants.</title>
        <authorList>
            <person name="Chang Y."/>
            <person name="Wang S."/>
            <person name="Sekimoto S."/>
            <person name="Aerts A.L."/>
            <person name="Choi C."/>
            <person name="Clum A."/>
            <person name="LaButti K.M."/>
            <person name="Lindquist E.A."/>
            <person name="Yee Ngan C."/>
            <person name="Ohm R.A."/>
            <person name="Salamov A.A."/>
            <person name="Grigoriev I.V."/>
            <person name="Spatafora J.W."/>
            <person name="Berbee M.L."/>
        </authorList>
    </citation>
    <scope>NUCLEOTIDE SEQUENCE [LARGE SCALE GENOMIC DNA]</scope>
    <source>
        <strain evidence="2 3">NRRL 1564</strain>
    </source>
</reference>
<dbReference type="AlphaFoldDB" id="A0A2G5BER2"/>
<feature type="compositionally biased region" description="Low complexity" evidence="1">
    <location>
        <begin position="286"/>
        <end position="295"/>
    </location>
</feature>
<name>A0A2G5BER2_COERN</name>
<protein>
    <submittedName>
        <fullName evidence="2">Uncharacterized protein</fullName>
    </submittedName>
</protein>
<feature type="region of interest" description="Disordered" evidence="1">
    <location>
        <begin position="117"/>
        <end position="140"/>
    </location>
</feature>
<keyword evidence="3" id="KW-1185">Reference proteome</keyword>
<dbReference type="OrthoDB" id="78858at2759"/>
<feature type="region of interest" description="Disordered" evidence="1">
    <location>
        <begin position="1"/>
        <end position="94"/>
    </location>
</feature>
<dbReference type="STRING" id="763665.A0A2G5BER2"/>
<dbReference type="Proteomes" id="UP000242474">
    <property type="component" value="Unassembled WGS sequence"/>
</dbReference>
<gene>
    <name evidence="2" type="ORF">COEREDRAFT_86129</name>
</gene>
<proteinExistence type="predicted"/>
<feature type="compositionally biased region" description="Basic and acidic residues" evidence="1">
    <location>
        <begin position="32"/>
        <end position="43"/>
    </location>
</feature>
<dbReference type="EMBL" id="KZ303494">
    <property type="protein sequence ID" value="PIA17516.1"/>
    <property type="molecule type" value="Genomic_DNA"/>
</dbReference>
<accession>A0A2G5BER2</accession>
<feature type="compositionally biased region" description="Low complexity" evidence="1">
    <location>
        <begin position="238"/>
        <end position="250"/>
    </location>
</feature>
<feature type="region of interest" description="Disordered" evidence="1">
    <location>
        <begin position="219"/>
        <end position="325"/>
    </location>
</feature>
<organism evidence="2 3">
    <name type="scientific">Coemansia reversa (strain ATCC 12441 / NRRL 1564)</name>
    <dbReference type="NCBI Taxonomy" id="763665"/>
    <lineage>
        <taxon>Eukaryota</taxon>
        <taxon>Fungi</taxon>
        <taxon>Fungi incertae sedis</taxon>
        <taxon>Zoopagomycota</taxon>
        <taxon>Kickxellomycotina</taxon>
        <taxon>Kickxellomycetes</taxon>
        <taxon>Kickxellales</taxon>
        <taxon>Kickxellaceae</taxon>
        <taxon>Coemansia</taxon>
    </lineage>
</organism>
<feature type="compositionally biased region" description="Low complexity" evidence="1">
    <location>
        <begin position="81"/>
        <end position="94"/>
    </location>
</feature>